<comment type="caution">
    <text evidence="1">The sequence shown here is derived from an EMBL/GenBank/DDBJ whole genome shotgun (WGS) entry which is preliminary data.</text>
</comment>
<dbReference type="OrthoDB" id="6578118at2"/>
<proteinExistence type="predicted"/>
<accession>A0A4R6EPV8</accession>
<dbReference type="RefSeq" id="WP_133460539.1">
    <property type="nucleotide sequence ID" value="NZ_SNVX01000002.1"/>
</dbReference>
<dbReference type="Proteomes" id="UP000295530">
    <property type="component" value="Unassembled WGS sequence"/>
</dbReference>
<organism evidence="1 2">
    <name type="scientific">Scandinavium goeteborgense</name>
    <dbReference type="NCBI Taxonomy" id="1851514"/>
    <lineage>
        <taxon>Bacteria</taxon>
        <taxon>Pseudomonadati</taxon>
        <taxon>Pseudomonadota</taxon>
        <taxon>Gammaproteobacteria</taxon>
        <taxon>Enterobacterales</taxon>
        <taxon>Enterobacteriaceae</taxon>
        <taxon>Scandinavium</taxon>
    </lineage>
</organism>
<keyword evidence="2" id="KW-1185">Reference proteome</keyword>
<protein>
    <submittedName>
        <fullName evidence="1">Uncharacterized protein</fullName>
    </submittedName>
</protein>
<dbReference type="AlphaFoldDB" id="A0A4R6EPV8"/>
<reference evidence="1 2" key="1">
    <citation type="submission" date="2019-03" db="EMBL/GenBank/DDBJ databases">
        <title>Genomic analyses of the natural microbiome of Caenorhabditis elegans.</title>
        <authorList>
            <person name="Samuel B."/>
        </authorList>
    </citation>
    <scope>NUCLEOTIDE SEQUENCE [LARGE SCALE GENOMIC DNA]</scope>
    <source>
        <strain evidence="1 2">BIGb0156</strain>
    </source>
</reference>
<evidence type="ECO:0000313" key="2">
    <source>
        <dbReference type="Proteomes" id="UP000295530"/>
    </source>
</evidence>
<gene>
    <name evidence="1" type="ORF">EC847_102364</name>
</gene>
<name>A0A4R6EPV8_SCAGO</name>
<dbReference type="EMBL" id="SNVX01000002">
    <property type="protein sequence ID" value="TDN60778.1"/>
    <property type="molecule type" value="Genomic_DNA"/>
</dbReference>
<evidence type="ECO:0000313" key="1">
    <source>
        <dbReference type="EMBL" id="TDN60778.1"/>
    </source>
</evidence>
<sequence length="85" mass="9518">MSQMRDVMLVGGKADGMMVKADYMESELIVTAEQYGAVCGPELNYFVRVLVTSAGLYYFGFMADIEPSRERLKTIVLTRGMRPVI</sequence>